<dbReference type="Proteomes" id="UP001164929">
    <property type="component" value="Chromosome 8"/>
</dbReference>
<keyword evidence="1" id="KW-1133">Transmembrane helix</keyword>
<keyword evidence="1" id="KW-0472">Membrane</keyword>
<feature type="transmembrane region" description="Helical" evidence="1">
    <location>
        <begin position="7"/>
        <end position="25"/>
    </location>
</feature>
<accession>A0AAD6QEI1</accession>
<name>A0AAD6QEI1_9ROSI</name>
<keyword evidence="3" id="KW-1185">Reference proteome</keyword>
<gene>
    <name evidence="2" type="ORF">NC653_021184</name>
</gene>
<comment type="caution">
    <text evidence="2">The sequence shown here is derived from an EMBL/GenBank/DDBJ whole genome shotgun (WGS) entry which is preliminary data.</text>
</comment>
<organism evidence="2 3">
    <name type="scientific">Populus alba x Populus x berolinensis</name>
    <dbReference type="NCBI Taxonomy" id="444605"/>
    <lineage>
        <taxon>Eukaryota</taxon>
        <taxon>Viridiplantae</taxon>
        <taxon>Streptophyta</taxon>
        <taxon>Embryophyta</taxon>
        <taxon>Tracheophyta</taxon>
        <taxon>Spermatophyta</taxon>
        <taxon>Magnoliopsida</taxon>
        <taxon>eudicotyledons</taxon>
        <taxon>Gunneridae</taxon>
        <taxon>Pentapetalae</taxon>
        <taxon>rosids</taxon>
        <taxon>fabids</taxon>
        <taxon>Malpighiales</taxon>
        <taxon>Salicaceae</taxon>
        <taxon>Saliceae</taxon>
        <taxon>Populus</taxon>
    </lineage>
</organism>
<evidence type="ECO:0000313" key="2">
    <source>
        <dbReference type="EMBL" id="KAJ6988175.1"/>
    </source>
</evidence>
<sequence>MRHTFQFLFNFYPVFTQLLFVFWAFNFQLLDGEELRSTLLNKTRD</sequence>
<reference evidence="2" key="1">
    <citation type="journal article" date="2023" name="Mol. Ecol. Resour.">
        <title>Chromosome-level genome assembly of a triploid poplar Populus alba 'Berolinensis'.</title>
        <authorList>
            <person name="Chen S."/>
            <person name="Yu Y."/>
            <person name="Wang X."/>
            <person name="Wang S."/>
            <person name="Zhang T."/>
            <person name="Zhou Y."/>
            <person name="He R."/>
            <person name="Meng N."/>
            <person name="Wang Y."/>
            <person name="Liu W."/>
            <person name="Liu Z."/>
            <person name="Liu J."/>
            <person name="Guo Q."/>
            <person name="Huang H."/>
            <person name="Sederoff R.R."/>
            <person name="Wang G."/>
            <person name="Qu G."/>
            <person name="Chen S."/>
        </authorList>
    </citation>
    <scope>NUCLEOTIDE SEQUENCE</scope>
    <source>
        <strain evidence="2">SC-2020</strain>
    </source>
</reference>
<evidence type="ECO:0000313" key="3">
    <source>
        <dbReference type="Proteomes" id="UP001164929"/>
    </source>
</evidence>
<proteinExistence type="predicted"/>
<keyword evidence="1" id="KW-0812">Transmembrane</keyword>
<protein>
    <submittedName>
        <fullName evidence="2">Uncharacterized protein</fullName>
    </submittedName>
</protein>
<dbReference type="AlphaFoldDB" id="A0AAD6QEI1"/>
<dbReference type="EMBL" id="JAQIZT010000008">
    <property type="protein sequence ID" value="KAJ6988175.1"/>
    <property type="molecule type" value="Genomic_DNA"/>
</dbReference>
<evidence type="ECO:0000256" key="1">
    <source>
        <dbReference type="SAM" id="Phobius"/>
    </source>
</evidence>